<organism evidence="7 8">
    <name type="scientific">Novipirellula herctigrandis</name>
    <dbReference type="NCBI Taxonomy" id="2527986"/>
    <lineage>
        <taxon>Bacteria</taxon>
        <taxon>Pseudomonadati</taxon>
        <taxon>Planctomycetota</taxon>
        <taxon>Planctomycetia</taxon>
        <taxon>Pirellulales</taxon>
        <taxon>Pirellulaceae</taxon>
        <taxon>Novipirellula</taxon>
    </lineage>
</organism>
<keyword evidence="8" id="KW-1185">Reference proteome</keyword>
<evidence type="ECO:0000256" key="3">
    <source>
        <dbReference type="ARBA" id="ARBA00023125"/>
    </source>
</evidence>
<dbReference type="Pfam" id="PF12833">
    <property type="entry name" value="HTH_18"/>
    <property type="match status" value="1"/>
</dbReference>
<dbReference type="GO" id="GO:0043565">
    <property type="term" value="F:sequence-specific DNA binding"/>
    <property type="evidence" value="ECO:0007669"/>
    <property type="project" value="InterPro"/>
</dbReference>
<dbReference type="OrthoDB" id="9778008at2"/>
<dbReference type="SUPFAM" id="SSF46689">
    <property type="entry name" value="Homeodomain-like"/>
    <property type="match status" value="2"/>
</dbReference>
<reference evidence="7 8" key="1">
    <citation type="submission" date="2019-02" db="EMBL/GenBank/DDBJ databases">
        <title>Deep-cultivation of Planctomycetes and their phenomic and genomic characterization uncovers novel biology.</title>
        <authorList>
            <person name="Wiegand S."/>
            <person name="Jogler M."/>
            <person name="Boedeker C."/>
            <person name="Pinto D."/>
            <person name="Vollmers J."/>
            <person name="Rivas-Marin E."/>
            <person name="Kohn T."/>
            <person name="Peeters S.H."/>
            <person name="Heuer A."/>
            <person name="Rast P."/>
            <person name="Oberbeckmann S."/>
            <person name="Bunk B."/>
            <person name="Jeske O."/>
            <person name="Meyerdierks A."/>
            <person name="Storesund J.E."/>
            <person name="Kallscheuer N."/>
            <person name="Luecker S."/>
            <person name="Lage O.M."/>
            <person name="Pohl T."/>
            <person name="Merkel B.J."/>
            <person name="Hornburger P."/>
            <person name="Mueller R.-W."/>
            <person name="Bruemmer F."/>
            <person name="Labrenz M."/>
            <person name="Spormann A.M."/>
            <person name="Op Den Camp H."/>
            <person name="Overmann J."/>
            <person name="Amann R."/>
            <person name="Jetten M.S.M."/>
            <person name="Mascher T."/>
            <person name="Medema M.H."/>
            <person name="Devos D.P."/>
            <person name="Kaster A.-K."/>
            <person name="Ovreas L."/>
            <person name="Rohde M."/>
            <person name="Galperin M.Y."/>
            <person name="Jogler C."/>
        </authorList>
    </citation>
    <scope>NUCLEOTIDE SEQUENCE [LARGE SCALE GENOMIC DNA]</scope>
    <source>
        <strain evidence="7 8">CA13</strain>
    </source>
</reference>
<dbReference type="PANTHER" id="PTHR46796">
    <property type="entry name" value="HTH-TYPE TRANSCRIPTIONAL ACTIVATOR RHAS-RELATED"/>
    <property type="match status" value="1"/>
</dbReference>
<dbReference type="PANTHER" id="PTHR46796:SF13">
    <property type="entry name" value="HTH-TYPE TRANSCRIPTIONAL ACTIVATOR RHAS"/>
    <property type="match status" value="1"/>
</dbReference>
<dbReference type="RefSeq" id="WP_146401873.1">
    <property type="nucleotide sequence ID" value="NZ_SJPJ01000001.1"/>
</dbReference>
<dbReference type="AlphaFoldDB" id="A0A5C5ZA85"/>
<dbReference type="InterPro" id="IPR014710">
    <property type="entry name" value="RmlC-like_jellyroll"/>
</dbReference>
<dbReference type="PROSITE" id="PS01124">
    <property type="entry name" value="HTH_ARAC_FAMILY_2"/>
    <property type="match status" value="1"/>
</dbReference>
<sequence length="333" mass="38366">MNTLTTQQTRVLALSVDLRIRQSVYHSRQNLLEIASTPRYIYDKMQIPLRRKPIEIDLPKFGISALTSQHAANFAMPFCAHPYHKLCYVRAGRGQLLGTSKTIDLRASSLVRVPPRIRHRFIDEPDNPMTLSMLCLDGRALSSPESVRSLWRRTRELLPEMSAQTIPSENERAGLERLFDALVLELGQDLPDRAASALALSIHLLLSLTRALTRSQRQPSHQTPKRFLASIVDIDHRFTEELHVAELAREANMSYRSYTDHFRRHTGMTVTQYVTHRRIEFAKRRMLETEDILGSCLEAGFHDLGHFYRVFKRQTDETPQAFIQRHLKEASNS</sequence>
<evidence type="ECO:0000256" key="4">
    <source>
        <dbReference type="ARBA" id="ARBA00023159"/>
    </source>
</evidence>
<dbReference type="GO" id="GO:0003700">
    <property type="term" value="F:DNA-binding transcription factor activity"/>
    <property type="evidence" value="ECO:0007669"/>
    <property type="project" value="InterPro"/>
</dbReference>
<dbReference type="InterPro" id="IPR018060">
    <property type="entry name" value="HTH_AraC"/>
</dbReference>
<keyword evidence="1" id="KW-0963">Cytoplasm</keyword>
<gene>
    <name evidence="7" type="primary">btr_3</name>
    <name evidence="7" type="ORF">CA13_57200</name>
</gene>
<dbReference type="Gene3D" id="2.60.120.10">
    <property type="entry name" value="Jelly Rolls"/>
    <property type="match status" value="1"/>
</dbReference>
<name>A0A5C5ZA85_9BACT</name>
<dbReference type="InterPro" id="IPR009057">
    <property type="entry name" value="Homeodomain-like_sf"/>
</dbReference>
<accession>A0A5C5ZA85</accession>
<comment type="caution">
    <text evidence="7">The sequence shown here is derived from an EMBL/GenBank/DDBJ whole genome shotgun (WGS) entry which is preliminary data.</text>
</comment>
<dbReference type="Gene3D" id="1.10.10.60">
    <property type="entry name" value="Homeodomain-like"/>
    <property type="match status" value="1"/>
</dbReference>
<dbReference type="InterPro" id="IPR050204">
    <property type="entry name" value="AraC_XylS_family_regulators"/>
</dbReference>
<dbReference type="InterPro" id="IPR018062">
    <property type="entry name" value="HTH_AraC-typ_CS"/>
</dbReference>
<evidence type="ECO:0000256" key="1">
    <source>
        <dbReference type="ARBA" id="ARBA00022490"/>
    </source>
</evidence>
<dbReference type="SMART" id="SM00342">
    <property type="entry name" value="HTH_ARAC"/>
    <property type="match status" value="1"/>
</dbReference>
<evidence type="ECO:0000256" key="5">
    <source>
        <dbReference type="ARBA" id="ARBA00023163"/>
    </source>
</evidence>
<feature type="domain" description="HTH araC/xylS-type" evidence="6">
    <location>
        <begin position="234"/>
        <end position="325"/>
    </location>
</feature>
<evidence type="ECO:0000313" key="8">
    <source>
        <dbReference type="Proteomes" id="UP000315010"/>
    </source>
</evidence>
<keyword evidence="4" id="KW-0010">Activator</keyword>
<protein>
    <submittedName>
        <fullName evidence="7">HTH-type transcriptional activator Btr</fullName>
    </submittedName>
</protein>
<evidence type="ECO:0000313" key="7">
    <source>
        <dbReference type="EMBL" id="TWT84244.1"/>
    </source>
</evidence>
<dbReference type="Proteomes" id="UP000315010">
    <property type="component" value="Unassembled WGS sequence"/>
</dbReference>
<evidence type="ECO:0000256" key="2">
    <source>
        <dbReference type="ARBA" id="ARBA00023015"/>
    </source>
</evidence>
<dbReference type="InterPro" id="IPR037923">
    <property type="entry name" value="HTH-like"/>
</dbReference>
<dbReference type="SUPFAM" id="SSF51215">
    <property type="entry name" value="Regulatory protein AraC"/>
    <property type="match status" value="1"/>
</dbReference>
<evidence type="ECO:0000259" key="6">
    <source>
        <dbReference type="PROSITE" id="PS01124"/>
    </source>
</evidence>
<keyword evidence="2" id="KW-0805">Transcription regulation</keyword>
<dbReference type="Pfam" id="PF02311">
    <property type="entry name" value="AraC_binding"/>
    <property type="match status" value="1"/>
</dbReference>
<keyword evidence="5" id="KW-0804">Transcription</keyword>
<dbReference type="EMBL" id="SJPJ01000001">
    <property type="protein sequence ID" value="TWT84244.1"/>
    <property type="molecule type" value="Genomic_DNA"/>
</dbReference>
<dbReference type="InterPro" id="IPR003313">
    <property type="entry name" value="AraC-bd"/>
</dbReference>
<proteinExistence type="predicted"/>
<keyword evidence="3" id="KW-0238">DNA-binding</keyword>
<dbReference type="PROSITE" id="PS00041">
    <property type="entry name" value="HTH_ARAC_FAMILY_1"/>
    <property type="match status" value="1"/>
</dbReference>